<keyword evidence="1" id="KW-0812">Transmembrane</keyword>
<dbReference type="RefSeq" id="WP_085424568.1">
    <property type="nucleotide sequence ID" value="NZ_FXAF01000011.1"/>
</dbReference>
<dbReference type="STRING" id="464029.SAMN02982989_3940"/>
<feature type="transmembrane region" description="Helical" evidence="1">
    <location>
        <begin position="20"/>
        <end position="43"/>
    </location>
</feature>
<protein>
    <submittedName>
        <fullName evidence="2">Uncharacterized protein</fullName>
    </submittedName>
</protein>
<accession>A0A1X7GIW9</accession>
<evidence type="ECO:0000313" key="3">
    <source>
        <dbReference type="Proteomes" id="UP000192903"/>
    </source>
</evidence>
<dbReference type="OrthoDB" id="8371358at2"/>
<keyword evidence="1" id="KW-0472">Membrane</keyword>
<evidence type="ECO:0000256" key="1">
    <source>
        <dbReference type="SAM" id="Phobius"/>
    </source>
</evidence>
<reference evidence="3" key="1">
    <citation type="submission" date="2017-04" db="EMBL/GenBank/DDBJ databases">
        <authorList>
            <person name="Varghese N."/>
            <person name="Submissions S."/>
        </authorList>
    </citation>
    <scope>NUCLEOTIDE SEQUENCE [LARGE SCALE GENOMIC DNA]</scope>
    <source>
        <strain evidence="3">B4P</strain>
    </source>
</reference>
<gene>
    <name evidence="2" type="ORF">SAMN02982989_3940</name>
</gene>
<name>A0A1X7GIW9_9HYPH</name>
<organism evidence="2 3">
    <name type="scientific">Xaviernesmea oryzae</name>
    <dbReference type="NCBI Taxonomy" id="464029"/>
    <lineage>
        <taxon>Bacteria</taxon>
        <taxon>Pseudomonadati</taxon>
        <taxon>Pseudomonadota</taxon>
        <taxon>Alphaproteobacteria</taxon>
        <taxon>Hyphomicrobiales</taxon>
        <taxon>Rhizobiaceae</taxon>
        <taxon>Rhizobium/Agrobacterium group</taxon>
        <taxon>Xaviernesmea</taxon>
    </lineage>
</organism>
<dbReference type="Proteomes" id="UP000192903">
    <property type="component" value="Unassembled WGS sequence"/>
</dbReference>
<sequence length="135" mass="14315">MAPFPQDRRTRSERGGDHLLSRWPVFAAALLIAALFGLLSGVVKDVQFPRGVQSADKSTDAPHLSKREPLRAVVSADRKDAAGAHWQAGNGALAPRSFEIAFPHYASVVAPRPSSDPAALSFWPGSLPRAPPAGA</sequence>
<dbReference type="EMBL" id="FXAF01000011">
    <property type="protein sequence ID" value="SMF70395.1"/>
    <property type="molecule type" value="Genomic_DNA"/>
</dbReference>
<proteinExistence type="predicted"/>
<dbReference type="AlphaFoldDB" id="A0A1X7GIW9"/>
<keyword evidence="1" id="KW-1133">Transmembrane helix</keyword>
<keyword evidence="3" id="KW-1185">Reference proteome</keyword>
<evidence type="ECO:0000313" key="2">
    <source>
        <dbReference type="EMBL" id="SMF70395.1"/>
    </source>
</evidence>